<feature type="domain" description="TonB C-terminal" evidence="10">
    <location>
        <begin position="172"/>
        <end position="262"/>
    </location>
</feature>
<proteinExistence type="inferred from homology"/>
<evidence type="ECO:0000256" key="8">
    <source>
        <dbReference type="ARBA" id="ARBA00022989"/>
    </source>
</evidence>
<dbReference type="RefSeq" id="WP_079702055.1">
    <property type="nucleotide sequence ID" value="NZ_FUYR01000001.1"/>
</dbReference>
<evidence type="ECO:0000313" key="12">
    <source>
        <dbReference type="Proteomes" id="UP000189981"/>
    </source>
</evidence>
<dbReference type="GO" id="GO:0031992">
    <property type="term" value="F:energy transducer activity"/>
    <property type="evidence" value="ECO:0007669"/>
    <property type="project" value="TreeGrafter"/>
</dbReference>
<dbReference type="PANTHER" id="PTHR33446">
    <property type="entry name" value="PROTEIN TONB-RELATED"/>
    <property type="match status" value="1"/>
</dbReference>
<evidence type="ECO:0000256" key="9">
    <source>
        <dbReference type="ARBA" id="ARBA00023136"/>
    </source>
</evidence>
<evidence type="ECO:0000259" key="10">
    <source>
        <dbReference type="PROSITE" id="PS52015"/>
    </source>
</evidence>
<dbReference type="InterPro" id="IPR037682">
    <property type="entry name" value="TonB_C"/>
</dbReference>
<dbReference type="GO" id="GO:0015031">
    <property type="term" value="P:protein transport"/>
    <property type="evidence" value="ECO:0007669"/>
    <property type="project" value="UniProtKB-KW"/>
</dbReference>
<accession>A0A1T5BKN8</accession>
<keyword evidence="5" id="KW-0997">Cell inner membrane</keyword>
<dbReference type="GO" id="GO:0098797">
    <property type="term" value="C:plasma membrane protein complex"/>
    <property type="evidence" value="ECO:0007669"/>
    <property type="project" value="TreeGrafter"/>
</dbReference>
<dbReference type="OrthoDB" id="649093at2"/>
<reference evidence="12" key="1">
    <citation type="submission" date="2017-02" db="EMBL/GenBank/DDBJ databases">
        <authorList>
            <person name="Varghese N."/>
            <person name="Submissions S."/>
        </authorList>
    </citation>
    <scope>NUCLEOTIDE SEQUENCE [LARGE SCALE GENOMIC DNA]</scope>
    <source>
        <strain evidence="12">DSM 22385</strain>
    </source>
</reference>
<dbReference type="AlphaFoldDB" id="A0A1T5BKN8"/>
<dbReference type="Pfam" id="PF03544">
    <property type="entry name" value="TonB_C"/>
    <property type="match status" value="1"/>
</dbReference>
<dbReference type="Gene3D" id="3.30.1150.10">
    <property type="match status" value="1"/>
</dbReference>
<evidence type="ECO:0000313" key="11">
    <source>
        <dbReference type="EMBL" id="SKB47796.1"/>
    </source>
</evidence>
<organism evidence="11 12">
    <name type="scientific">Daejeonella lutea</name>
    <dbReference type="NCBI Taxonomy" id="572036"/>
    <lineage>
        <taxon>Bacteria</taxon>
        <taxon>Pseudomonadati</taxon>
        <taxon>Bacteroidota</taxon>
        <taxon>Sphingobacteriia</taxon>
        <taxon>Sphingobacteriales</taxon>
        <taxon>Sphingobacteriaceae</taxon>
        <taxon>Daejeonella</taxon>
    </lineage>
</organism>
<dbReference type="STRING" id="572036.SAMN05661099_1596"/>
<evidence type="ECO:0000256" key="4">
    <source>
        <dbReference type="ARBA" id="ARBA00022475"/>
    </source>
</evidence>
<keyword evidence="7" id="KW-0653">Protein transport</keyword>
<evidence type="ECO:0000256" key="2">
    <source>
        <dbReference type="ARBA" id="ARBA00006555"/>
    </source>
</evidence>
<dbReference type="SUPFAM" id="SSF74653">
    <property type="entry name" value="TolA/TonB C-terminal domain"/>
    <property type="match status" value="1"/>
</dbReference>
<keyword evidence="3" id="KW-0813">Transport</keyword>
<evidence type="ECO:0000256" key="5">
    <source>
        <dbReference type="ARBA" id="ARBA00022519"/>
    </source>
</evidence>
<name>A0A1T5BKN8_9SPHI</name>
<dbReference type="Proteomes" id="UP000189981">
    <property type="component" value="Unassembled WGS sequence"/>
</dbReference>
<keyword evidence="12" id="KW-1185">Reference proteome</keyword>
<evidence type="ECO:0000256" key="6">
    <source>
        <dbReference type="ARBA" id="ARBA00022692"/>
    </source>
</evidence>
<dbReference type="PROSITE" id="PS52015">
    <property type="entry name" value="TONB_CTD"/>
    <property type="match status" value="1"/>
</dbReference>
<comment type="similarity">
    <text evidence="2">Belongs to the TonB family.</text>
</comment>
<keyword evidence="6" id="KW-0812">Transmembrane</keyword>
<keyword evidence="8" id="KW-1133">Transmembrane helix</keyword>
<dbReference type="InterPro" id="IPR006260">
    <property type="entry name" value="TonB/TolA_C"/>
</dbReference>
<sequence>MKFILLTLLTCALVSFKPPLIHNRALRLPSTLSFQRSTYLSERDTLYLNSEYKEVGKRKQAQYLKLVTKTDSGYVEEIFSKTSQPEQKITYMDAELKVKHGYAVTYLGKNVDSHGRYENDKHEGPWKYYLDDKVSAAVVYKEGDIVNAEYFKTNGETETDRSKIDRQPSFPGGDKGFGAYLVRTLKYPPEARERGVQGTVIVAFTITAIGEIKDITILKSVSQDIDNEAIRVVKGMPLWIPALQFGRPAKARHKMPLNFRLG</sequence>
<dbReference type="InterPro" id="IPR051045">
    <property type="entry name" value="TonB-dependent_transducer"/>
</dbReference>
<gene>
    <name evidence="11" type="ORF">SAMN05661099_1596</name>
</gene>
<comment type="subcellular location">
    <subcellularLocation>
        <location evidence="1">Cell inner membrane</location>
        <topology evidence="1">Single-pass membrane protein</topology>
        <orientation evidence="1">Periplasmic side</orientation>
    </subcellularLocation>
</comment>
<protein>
    <submittedName>
        <fullName evidence="11">TonB family C-terminal domain-containing protein</fullName>
    </submittedName>
</protein>
<keyword evidence="9" id="KW-0472">Membrane</keyword>
<evidence type="ECO:0000256" key="7">
    <source>
        <dbReference type="ARBA" id="ARBA00022927"/>
    </source>
</evidence>
<dbReference type="GO" id="GO:0055085">
    <property type="term" value="P:transmembrane transport"/>
    <property type="evidence" value="ECO:0007669"/>
    <property type="project" value="InterPro"/>
</dbReference>
<evidence type="ECO:0000256" key="3">
    <source>
        <dbReference type="ARBA" id="ARBA00022448"/>
    </source>
</evidence>
<keyword evidence="4" id="KW-1003">Cell membrane</keyword>
<dbReference type="EMBL" id="FUYR01000001">
    <property type="protein sequence ID" value="SKB47796.1"/>
    <property type="molecule type" value="Genomic_DNA"/>
</dbReference>
<evidence type="ECO:0000256" key="1">
    <source>
        <dbReference type="ARBA" id="ARBA00004383"/>
    </source>
</evidence>
<dbReference type="NCBIfam" id="TIGR01352">
    <property type="entry name" value="tonB_Cterm"/>
    <property type="match status" value="1"/>
</dbReference>
<dbReference type="PANTHER" id="PTHR33446:SF2">
    <property type="entry name" value="PROTEIN TONB"/>
    <property type="match status" value="1"/>
</dbReference>